<evidence type="ECO:0008006" key="3">
    <source>
        <dbReference type="Google" id="ProtNLM"/>
    </source>
</evidence>
<reference evidence="1 2" key="1">
    <citation type="submission" date="2019-08" db="EMBL/GenBank/DDBJ databases">
        <title>Archangium and Cystobacter genomes.</title>
        <authorList>
            <person name="Chen I.-C.K."/>
            <person name="Wielgoss S."/>
        </authorList>
    </citation>
    <scope>NUCLEOTIDE SEQUENCE [LARGE SCALE GENOMIC DNA]</scope>
    <source>
        <strain evidence="1 2">Cbm 6</strain>
    </source>
</reference>
<dbReference type="Proteomes" id="UP001611383">
    <property type="component" value="Chromosome"/>
</dbReference>
<gene>
    <name evidence="1" type="ORF">F0U60_44470</name>
</gene>
<organism evidence="1 2">
    <name type="scientific">Archangium minus</name>
    <dbReference type="NCBI Taxonomy" id="83450"/>
    <lineage>
        <taxon>Bacteria</taxon>
        <taxon>Pseudomonadati</taxon>
        <taxon>Myxococcota</taxon>
        <taxon>Myxococcia</taxon>
        <taxon>Myxococcales</taxon>
        <taxon>Cystobacterineae</taxon>
        <taxon>Archangiaceae</taxon>
        <taxon>Archangium</taxon>
    </lineage>
</organism>
<keyword evidence="2" id="KW-1185">Reference proteome</keyword>
<protein>
    <recommendedName>
        <fullName evidence="3">N-acetyltransferase domain-containing protein</fullName>
    </recommendedName>
</protein>
<accession>A0ABY9XC01</accession>
<proteinExistence type="predicted"/>
<evidence type="ECO:0000313" key="1">
    <source>
        <dbReference type="EMBL" id="WNG52926.1"/>
    </source>
</evidence>
<name>A0ABY9XC01_9BACT</name>
<dbReference type="EMBL" id="CP043494">
    <property type="protein sequence ID" value="WNG52926.1"/>
    <property type="molecule type" value="Genomic_DNA"/>
</dbReference>
<evidence type="ECO:0000313" key="2">
    <source>
        <dbReference type="Proteomes" id="UP001611383"/>
    </source>
</evidence>
<sequence>MEIVRREVLSDALIRELHAVSNSLMAEELEHFRVHALSNEVVHIFRRTDTRSIVGFQFWKTAPIGLPRSRIILGGKLRILPEFRNRGLHLLSGLTFFVQEKLRNPRSRHYRLSIASLFGFVSITEALARYHIFDPHPRTEEGNALREAFRTLAEESHFRVDEERGLFFVNIYMKPETLGRFSPDYFNRPAARAYATVNPEFRTNGSYVGFWFRFTPDNLASLTSATMRKLLRAPGAGSRS</sequence>